<evidence type="ECO:0000259" key="1">
    <source>
        <dbReference type="Pfam" id="PF03102"/>
    </source>
</evidence>
<dbReference type="InterPro" id="IPR013785">
    <property type="entry name" value="Aldolase_TIM"/>
</dbReference>
<name>A0A0G1U202_9BACT</name>
<reference evidence="2 3" key="1">
    <citation type="journal article" date="2015" name="Nature">
        <title>rRNA introns, odd ribosomes, and small enigmatic genomes across a large radiation of phyla.</title>
        <authorList>
            <person name="Brown C.T."/>
            <person name="Hug L.A."/>
            <person name="Thomas B.C."/>
            <person name="Sharon I."/>
            <person name="Castelle C.J."/>
            <person name="Singh A."/>
            <person name="Wilkins M.J."/>
            <person name="Williams K.H."/>
            <person name="Banfield J.F."/>
        </authorList>
    </citation>
    <scope>NUCLEOTIDE SEQUENCE [LARGE SCALE GENOMIC DNA]</scope>
</reference>
<dbReference type="PANTHER" id="PTHR42966">
    <property type="entry name" value="N-ACETYLNEURAMINATE SYNTHASE"/>
    <property type="match status" value="1"/>
</dbReference>
<dbReference type="GO" id="GO:0016051">
    <property type="term" value="P:carbohydrate biosynthetic process"/>
    <property type="evidence" value="ECO:0007669"/>
    <property type="project" value="InterPro"/>
</dbReference>
<evidence type="ECO:0000313" key="2">
    <source>
        <dbReference type="EMBL" id="KKU88094.1"/>
    </source>
</evidence>
<dbReference type="Proteomes" id="UP000034739">
    <property type="component" value="Unassembled WGS sequence"/>
</dbReference>
<evidence type="ECO:0000313" key="3">
    <source>
        <dbReference type="Proteomes" id="UP000034739"/>
    </source>
</evidence>
<dbReference type="GO" id="GO:0047444">
    <property type="term" value="F:N-acylneuraminate-9-phosphate synthase activity"/>
    <property type="evidence" value="ECO:0007669"/>
    <property type="project" value="TreeGrafter"/>
</dbReference>
<accession>A0A0G1U202</accession>
<comment type="caution">
    <text evidence="2">The sequence shown here is derived from an EMBL/GenBank/DDBJ whole genome shotgun (WGS) entry which is preliminary data.</text>
</comment>
<dbReference type="EMBL" id="LCOY01000013">
    <property type="protein sequence ID" value="KKU88094.1"/>
    <property type="molecule type" value="Genomic_DNA"/>
</dbReference>
<dbReference type="InterPro" id="IPR051690">
    <property type="entry name" value="PseI-like"/>
</dbReference>
<dbReference type="PANTHER" id="PTHR42966:SF3">
    <property type="entry name" value="BLR5971 PROTEIN"/>
    <property type="match status" value="1"/>
</dbReference>
<organism evidence="2 3">
    <name type="scientific">Candidatus Gottesmanbacteria bacterium GW2011_GWA2_47_9</name>
    <dbReference type="NCBI Taxonomy" id="1618445"/>
    <lineage>
        <taxon>Bacteria</taxon>
        <taxon>Candidatus Gottesmaniibacteriota</taxon>
    </lineage>
</organism>
<gene>
    <name evidence="2" type="ORF">UY16_C0013G0004</name>
</gene>
<dbReference type="SUPFAM" id="SSF51569">
    <property type="entry name" value="Aldolase"/>
    <property type="match status" value="1"/>
</dbReference>
<dbReference type="Gene3D" id="3.20.20.70">
    <property type="entry name" value="Aldolase class I"/>
    <property type="match status" value="1"/>
</dbReference>
<sequence>MLHNRKKTVQLGDQAVGAGLPVYIVAEIGINHNGNLKLAKRLIDAAKSAGCNSVKFQKRKPELCVPKGEKTKKLETPWGYISYLEYRKKIEFGHKEYQEIDRYCRKRGIAWFVSVWDTPSVDFMEQFRPMCYKVPSAMLSDADLLMRVRKTGRPVILSTGMSTMRQIQSSVKVLGIRDLIINHCTSAYPCPVEELNLRMITRLGQMFDCPIGYSGHEVGLATTVAAVALGACYIERHITLDRAMWGTDQAASVEPGGFSRLVKYIRVVEAALGDGIKKIYDSERPAMRKLRRI</sequence>
<proteinExistence type="predicted"/>
<dbReference type="PATRIC" id="fig|1618445.3.peg.402"/>
<protein>
    <recommendedName>
        <fullName evidence="1">PseI/NeuA/B-like domain-containing protein</fullName>
    </recommendedName>
</protein>
<dbReference type="InterPro" id="IPR013132">
    <property type="entry name" value="PseI/NeuA/B-like_N"/>
</dbReference>
<dbReference type="AlphaFoldDB" id="A0A0G1U202"/>
<dbReference type="Pfam" id="PF03102">
    <property type="entry name" value="NeuB"/>
    <property type="match status" value="1"/>
</dbReference>
<feature type="domain" description="PseI/NeuA/B-like" evidence="1">
    <location>
        <begin position="42"/>
        <end position="277"/>
    </location>
</feature>